<dbReference type="InterPro" id="IPR052732">
    <property type="entry name" value="Cell-binding_unc_protein"/>
</dbReference>
<dbReference type="Gene3D" id="3.40.50.300">
    <property type="entry name" value="P-loop containing nucleotide triphosphate hydrolases"/>
    <property type="match status" value="1"/>
</dbReference>
<dbReference type="Pfam" id="PF01636">
    <property type="entry name" value="APH"/>
    <property type="match status" value="1"/>
</dbReference>
<name>A0A1H9UJN5_9RHOB</name>
<evidence type="ECO:0000313" key="3">
    <source>
        <dbReference type="Proteomes" id="UP000198885"/>
    </source>
</evidence>
<dbReference type="Pfam" id="PF13671">
    <property type="entry name" value="AAA_33"/>
    <property type="match status" value="1"/>
</dbReference>
<dbReference type="STRING" id="641238.SAMN04490244_105332"/>
<dbReference type="InterPro" id="IPR011009">
    <property type="entry name" value="Kinase-like_dom_sf"/>
</dbReference>
<sequence length="512" mass="54955">MAEQDDVIAFLSDPATHGGAEVNTVETHGAFVFLAGDNALKVKRDVAYDYMDFSTLESRETMLRRELDLNRPAAPEIYRDVVPVTRDGDGLALNGDGEPVEWVLRMSRFDTEDELSRVAERGELSDDLADALGSVVAGYHRDAPRRDADGATLIAEIVDELATAFDRMRHELGSDEVDVFIARLRAEHATQAALLTRRGEAGRVRRCHGDLHLRNLVLIEGRPVPFDALEFDETLGTCDVLYDLAFLLMDLRHRGLGAQANRTLNAWLRESDEADDAGLAALPLFLAVRAAIRAMVDVQTDAAAGHEGQSTDDARAYLAEAIGDLAPRAPRLVAVGGLSGTGKTTVARGLAPHVGAGVGAVHLRSDVERKRLAGVDPLTRLSPDAYDSASAAQVYDRLSGRAAALLAAGQSVVIDATCLDPGERDALRRLAEGAEVPFTGLWLEADAEVLARRVSDRHGDASDADAEVVAKQAERDIGPLDWERVDAGGPPETVIAAARARLPFDQDLGGSS</sequence>
<dbReference type="PANTHER" id="PTHR43883">
    <property type="entry name" value="SLR0207 PROTEIN"/>
    <property type="match status" value="1"/>
</dbReference>
<dbReference type="RefSeq" id="WP_177190447.1">
    <property type="nucleotide sequence ID" value="NZ_FOGU01000005.1"/>
</dbReference>
<organism evidence="2 3">
    <name type="scientific">Tranquillimonas rosea</name>
    <dbReference type="NCBI Taxonomy" id="641238"/>
    <lineage>
        <taxon>Bacteria</taxon>
        <taxon>Pseudomonadati</taxon>
        <taxon>Pseudomonadota</taxon>
        <taxon>Alphaproteobacteria</taxon>
        <taxon>Rhodobacterales</taxon>
        <taxon>Roseobacteraceae</taxon>
        <taxon>Tranquillimonas</taxon>
    </lineage>
</organism>
<dbReference type="InterPro" id="IPR027417">
    <property type="entry name" value="P-loop_NTPase"/>
</dbReference>
<reference evidence="2 3" key="1">
    <citation type="submission" date="2016-10" db="EMBL/GenBank/DDBJ databases">
        <authorList>
            <person name="de Groot N.N."/>
        </authorList>
    </citation>
    <scope>NUCLEOTIDE SEQUENCE [LARGE SCALE GENOMIC DNA]</scope>
    <source>
        <strain evidence="2 3">DSM 23042</strain>
    </source>
</reference>
<evidence type="ECO:0000313" key="2">
    <source>
        <dbReference type="EMBL" id="SES09665.1"/>
    </source>
</evidence>
<gene>
    <name evidence="2" type="ORF">SAMN04490244_105332</name>
</gene>
<keyword evidence="3" id="KW-1185">Reference proteome</keyword>
<accession>A0A1H9UJN5</accession>
<protein>
    <recommendedName>
        <fullName evidence="1">Aminoglycoside phosphotransferase domain-containing protein</fullName>
    </recommendedName>
</protein>
<dbReference type="Proteomes" id="UP000198885">
    <property type="component" value="Unassembled WGS sequence"/>
</dbReference>
<dbReference type="EMBL" id="FOGU01000005">
    <property type="protein sequence ID" value="SES09665.1"/>
    <property type="molecule type" value="Genomic_DNA"/>
</dbReference>
<proteinExistence type="predicted"/>
<dbReference type="AlphaFoldDB" id="A0A1H9UJN5"/>
<dbReference type="InterPro" id="IPR002575">
    <property type="entry name" value="Aminoglycoside_PTrfase"/>
</dbReference>
<dbReference type="SUPFAM" id="SSF52540">
    <property type="entry name" value="P-loop containing nucleoside triphosphate hydrolases"/>
    <property type="match status" value="1"/>
</dbReference>
<evidence type="ECO:0000259" key="1">
    <source>
        <dbReference type="Pfam" id="PF01636"/>
    </source>
</evidence>
<dbReference type="PANTHER" id="PTHR43883:SF1">
    <property type="entry name" value="GLUCONOKINASE"/>
    <property type="match status" value="1"/>
</dbReference>
<feature type="domain" description="Aminoglycoside phosphotransferase" evidence="1">
    <location>
        <begin position="106"/>
        <end position="271"/>
    </location>
</feature>
<dbReference type="SUPFAM" id="SSF56112">
    <property type="entry name" value="Protein kinase-like (PK-like)"/>
    <property type="match status" value="1"/>
</dbReference>